<reference evidence="9 10" key="1">
    <citation type="journal article" date="2016" name="Virus Res.">
        <title>Identification of a novel aviadenovirus, designated pigeon adenovirus 2 in domestic pigeons (Columba livia).</title>
        <authorList>
            <person name="Teske L."/>
            <person name="Rubbenstroth D."/>
            <person name="Meixner M."/>
            <person name="Liere K."/>
            <person name="Bartels H."/>
            <person name="Rautenschlein S."/>
        </authorList>
    </citation>
    <scope>NUCLEOTIDE SEQUENCE [LARGE SCALE GENOMIC DNA]</scope>
    <source>
        <strain evidence="9">YPDS-Y-V1.A19.11-2013</strain>
    </source>
</reference>
<name>A0A1D8QM91_9ADEN</name>
<evidence type="ECO:0000256" key="1">
    <source>
        <dbReference type="ARBA" id="ARBA00022553"/>
    </source>
</evidence>
<dbReference type="GO" id="GO:0006260">
    <property type="term" value="P:DNA replication"/>
    <property type="evidence" value="ECO:0007669"/>
    <property type="project" value="UniProtKB-KW"/>
</dbReference>
<evidence type="ECO:0000256" key="4">
    <source>
        <dbReference type="ARBA" id="ARBA00023109"/>
    </source>
</evidence>
<keyword evidence="5" id="KW-0190">Covalent protein-DNA linkage</keyword>
<keyword evidence="8" id="KW-0472">Membrane</keyword>
<gene>
    <name evidence="9" type="primary">pTP</name>
</gene>
<dbReference type="GeneID" id="29997538"/>
<evidence type="ECO:0000256" key="8">
    <source>
        <dbReference type="SAM" id="Phobius"/>
    </source>
</evidence>
<keyword evidence="8" id="KW-1133">Transmembrane helix</keyword>
<dbReference type="Proteomes" id="UP000201673">
    <property type="component" value="Segment"/>
</dbReference>
<sequence length="612" mass="71961">MAAYRVFAELTGQSLNTIRFCEPVATTDFALIREEPALVRPRVVYLVSHLYDYRVMQLRDLSVASPVVAPPPYNGLPPPHFLLGYQYMHRVLNDYLFDNRVFMQIGYDSPYGQRPSRLYWSCLTDCSYGVNVGQYMRFLDLDNFHGTFQQMHNAVLMDRVAADVQRARLRGTGTVPNPHRTDPNHLTGRGAVDLQDDVLMRVSSATDATLLAAIRRLRVALCHFLYCYHWGLFDRENIYRFLPFSEIYDEDNWLNLFVEAFADLDTQMLLERVRRANPSAFGEPEEIMTRCLLSSLATDVNDLIGGAIDLRNRRVSSRRGLRPRDARGRAITSSRMRQTRRRVVQRFVDRLPVTRRRRRISLEREEEREIPQEEEPSPPEEEEEEDHEDVFFQEILQTALEAVRALQDELSGTARRHDLFRFGTDFYRLLLHSRESGMISESMLRKWVLYFFLAEHIASTLFYLHSHFITNREFRRYVDVNTLQVLITGWSLDAQQIFKRIWSEQSNPATIFETLWERILRDFLMMVERTGQFEGMDEADQQIFLSDIQYRDKSGDVEEVLKQLNLSEELIDSIDISFRIKFRGIVVISTNERIRQNLRRVLEDRRSQRPVR</sequence>
<dbReference type="KEGG" id="vg:29997538"/>
<keyword evidence="8" id="KW-0812">Transmembrane</keyword>
<evidence type="ECO:0000313" key="9">
    <source>
        <dbReference type="EMBL" id="AOW42057.1"/>
    </source>
</evidence>
<feature type="transmembrane region" description="Helical" evidence="8">
    <location>
        <begin position="447"/>
        <end position="466"/>
    </location>
</feature>
<feature type="compositionally biased region" description="Acidic residues" evidence="7">
    <location>
        <begin position="372"/>
        <end position="387"/>
    </location>
</feature>
<dbReference type="GO" id="GO:0039693">
    <property type="term" value="P:viral DNA genome replication"/>
    <property type="evidence" value="ECO:0007669"/>
    <property type="project" value="UniProtKB-KW"/>
</dbReference>
<feature type="region of interest" description="Disordered" evidence="7">
    <location>
        <begin position="364"/>
        <end position="387"/>
    </location>
</feature>
<accession>A0A1D8QM91</accession>
<proteinExistence type="predicted"/>
<evidence type="ECO:0000256" key="2">
    <source>
        <dbReference type="ARBA" id="ARBA00022562"/>
    </source>
</evidence>
<dbReference type="OrthoDB" id="4382at10239"/>
<dbReference type="Pfam" id="PF02459">
    <property type="entry name" value="Adeno_terminal"/>
    <property type="match status" value="1"/>
</dbReference>
<keyword evidence="6" id="KW-0238">DNA-binding</keyword>
<protein>
    <submittedName>
        <fullName evidence="9">Terminal protein pTP</fullName>
    </submittedName>
</protein>
<evidence type="ECO:0000256" key="5">
    <source>
        <dbReference type="ARBA" id="ARBA00023124"/>
    </source>
</evidence>
<evidence type="ECO:0000313" key="10">
    <source>
        <dbReference type="Proteomes" id="UP000201673"/>
    </source>
</evidence>
<dbReference type="InterPro" id="IPR003391">
    <property type="entry name" value="Adeno_preterminal"/>
</dbReference>
<evidence type="ECO:0000256" key="7">
    <source>
        <dbReference type="SAM" id="MobiDB-lite"/>
    </source>
</evidence>
<dbReference type="EMBL" id="KX121164">
    <property type="protein sequence ID" value="AOW42057.1"/>
    <property type="molecule type" value="Genomic_DNA"/>
</dbReference>
<keyword evidence="4" id="KW-1194">Viral DNA replication</keyword>
<dbReference type="GO" id="GO:0003677">
    <property type="term" value="F:DNA binding"/>
    <property type="evidence" value="ECO:0007669"/>
    <property type="project" value="UniProtKB-KW"/>
</dbReference>
<keyword evidence="2" id="KW-1048">Host nucleus</keyword>
<dbReference type="RefSeq" id="YP_009310430.1">
    <property type="nucleotide sequence ID" value="NC_031503.1"/>
</dbReference>
<organism evidence="9 10">
    <name type="scientific">Pigeon adenovirus 2</name>
    <dbReference type="NCBI Taxonomy" id="1907767"/>
    <lineage>
        <taxon>Viruses</taxon>
        <taxon>Varidnaviria</taxon>
        <taxon>Bamfordvirae</taxon>
        <taxon>Preplasmiviricota</taxon>
        <taxon>Polisuviricotina</taxon>
        <taxon>Pharingeaviricetes</taxon>
        <taxon>Rowavirales</taxon>
        <taxon>Adenoviridae</taxon>
        <taxon>Aviadenovirus</taxon>
        <taxon>Aviadenovirus columbidae</taxon>
        <taxon>Pigeon aviadenovirus B</taxon>
    </lineage>
</organism>
<evidence type="ECO:0000256" key="6">
    <source>
        <dbReference type="ARBA" id="ARBA00023125"/>
    </source>
</evidence>
<keyword evidence="1" id="KW-0597">Phosphoprotein</keyword>
<keyword evidence="10" id="KW-1185">Reference proteome</keyword>
<evidence type="ECO:0000256" key="3">
    <source>
        <dbReference type="ARBA" id="ARBA00022705"/>
    </source>
</evidence>
<keyword evidence="3" id="KW-0235">DNA replication</keyword>